<accession>A0A4U6X4W4</accession>
<evidence type="ECO:0000313" key="1">
    <source>
        <dbReference type="EMBL" id="TKW50438.1"/>
    </source>
</evidence>
<sequence length="153" mass="16751">MATTTTEEKKPRTVKTILDSVLQRQTQWPDPLASILQVDKPISTGSSTMGSNKAWRSKGPALQLFDSKVGTEIHALLANEAITQQDAAPIFVRLYMIGPVPEKSEPTVLVCCVSKGLRKDAENCVRRSGILESYGFRLASSAFSLESKRANLE</sequence>
<name>A0A4U6X4W4_9PEZI</name>
<dbReference type="Proteomes" id="UP000310108">
    <property type="component" value="Unassembled WGS sequence"/>
</dbReference>
<dbReference type="EMBL" id="PJEX01000397">
    <property type="protein sequence ID" value="TKW50438.1"/>
    <property type="molecule type" value="Genomic_DNA"/>
</dbReference>
<keyword evidence="2" id="KW-1185">Reference proteome</keyword>
<proteinExistence type="predicted"/>
<organism evidence="1 2">
    <name type="scientific">Colletotrichum tanaceti</name>
    <dbReference type="NCBI Taxonomy" id="1306861"/>
    <lineage>
        <taxon>Eukaryota</taxon>
        <taxon>Fungi</taxon>
        <taxon>Dikarya</taxon>
        <taxon>Ascomycota</taxon>
        <taxon>Pezizomycotina</taxon>
        <taxon>Sordariomycetes</taxon>
        <taxon>Hypocreomycetidae</taxon>
        <taxon>Glomerellales</taxon>
        <taxon>Glomerellaceae</taxon>
        <taxon>Colletotrichum</taxon>
        <taxon>Colletotrichum destructivum species complex</taxon>
    </lineage>
</organism>
<dbReference type="AlphaFoldDB" id="A0A4U6X4W4"/>
<reference evidence="1 2" key="1">
    <citation type="journal article" date="2019" name="PLoS ONE">
        <title>Comparative genome analysis indicates high evolutionary potential of pathogenicity genes in Colletotrichum tanaceti.</title>
        <authorList>
            <person name="Lelwala R.V."/>
            <person name="Korhonen P.K."/>
            <person name="Young N.D."/>
            <person name="Scott J.B."/>
            <person name="Ades P.A."/>
            <person name="Gasser R.B."/>
            <person name="Taylor P.W.J."/>
        </authorList>
    </citation>
    <scope>NUCLEOTIDE SEQUENCE [LARGE SCALE GENOMIC DNA]</scope>
    <source>
        <strain evidence="1">BRIP57314</strain>
    </source>
</reference>
<dbReference type="STRING" id="1306861.A0A4U6X4W4"/>
<evidence type="ECO:0000313" key="2">
    <source>
        <dbReference type="Proteomes" id="UP000310108"/>
    </source>
</evidence>
<protein>
    <submittedName>
        <fullName evidence="1">Uncharacterized protein</fullName>
    </submittedName>
</protein>
<gene>
    <name evidence="1" type="ORF">CTA1_9453</name>
</gene>
<comment type="caution">
    <text evidence="1">The sequence shown here is derived from an EMBL/GenBank/DDBJ whole genome shotgun (WGS) entry which is preliminary data.</text>
</comment>